<dbReference type="Proteomes" id="UP001157502">
    <property type="component" value="Chromosome 14"/>
</dbReference>
<reference evidence="1" key="1">
    <citation type="submission" date="2021-05" db="EMBL/GenBank/DDBJ databases">
        <authorList>
            <person name="Pan Q."/>
            <person name="Jouanno E."/>
            <person name="Zahm M."/>
            <person name="Klopp C."/>
            <person name="Cabau C."/>
            <person name="Louis A."/>
            <person name="Berthelot C."/>
            <person name="Parey E."/>
            <person name="Roest Crollius H."/>
            <person name="Montfort J."/>
            <person name="Robinson-Rechavi M."/>
            <person name="Bouchez O."/>
            <person name="Lampietro C."/>
            <person name="Lopez Roques C."/>
            <person name="Donnadieu C."/>
            <person name="Postlethwait J."/>
            <person name="Bobe J."/>
            <person name="Dillon D."/>
            <person name="Chandos A."/>
            <person name="von Hippel F."/>
            <person name="Guiguen Y."/>
        </authorList>
    </citation>
    <scope>NUCLEOTIDE SEQUENCE</scope>
    <source>
        <strain evidence="1">YG-Jan2019</strain>
    </source>
</reference>
<comment type="caution">
    <text evidence="1">The sequence shown here is derived from an EMBL/GenBank/DDBJ whole genome shotgun (WGS) entry which is preliminary data.</text>
</comment>
<evidence type="ECO:0000313" key="2">
    <source>
        <dbReference type="Proteomes" id="UP001157502"/>
    </source>
</evidence>
<accession>A0ACC2GDF3</accession>
<evidence type="ECO:0000313" key="1">
    <source>
        <dbReference type="EMBL" id="KAJ8001538.1"/>
    </source>
</evidence>
<protein>
    <submittedName>
        <fullName evidence="1">Uncharacterized protein</fullName>
    </submittedName>
</protein>
<organism evidence="1 2">
    <name type="scientific">Dallia pectoralis</name>
    <name type="common">Alaska blackfish</name>
    <dbReference type="NCBI Taxonomy" id="75939"/>
    <lineage>
        <taxon>Eukaryota</taxon>
        <taxon>Metazoa</taxon>
        <taxon>Chordata</taxon>
        <taxon>Craniata</taxon>
        <taxon>Vertebrata</taxon>
        <taxon>Euteleostomi</taxon>
        <taxon>Actinopterygii</taxon>
        <taxon>Neopterygii</taxon>
        <taxon>Teleostei</taxon>
        <taxon>Protacanthopterygii</taxon>
        <taxon>Esociformes</taxon>
        <taxon>Umbridae</taxon>
        <taxon>Dallia</taxon>
    </lineage>
</organism>
<proteinExistence type="predicted"/>
<sequence>MEITHVHWNDISPGEEHMWPVNNRPVWTSSPSPDTERSPVSEISFSLRSLRCQDRTDTPRRKLRLTPEVVTSSPPANTGGSIRRPLGEETPTSAVENWESGNRRGKERFLSPGCSPPKMKRLRVKLSKRFRSPAAVPGSIPGVTGQRSPPGGVTSVQQGVMEVSGVDALLSLRKVNSRRRSFSPNSLLGSTMENHTLTGDYSKPLVLPVVRVDHQGLHCICPQTVASLLRGQYSGPVEDFLIVDCRYPYEYQGGHIKGAVNLHTMAQIQGAMLQLPRLSQVTSTPTGGTLTPEPGAASEGLSPRKLIVFHCEFSSERGPRLCHYLRELDRAIHDSLYPLLFYPELYLLDGGYRHFHACYPELCEPCGYVPMLHGDHQDQLRRLRRKTKSQLRKRSPHIKLR</sequence>
<keyword evidence="2" id="KW-1185">Reference proteome</keyword>
<gene>
    <name evidence="1" type="ORF">DPEC_G00170530</name>
</gene>
<name>A0ACC2GDF3_DALPE</name>
<dbReference type="EMBL" id="CM055741">
    <property type="protein sequence ID" value="KAJ8001538.1"/>
    <property type="molecule type" value="Genomic_DNA"/>
</dbReference>